<evidence type="ECO:0000256" key="3">
    <source>
        <dbReference type="PIRSR" id="PIRSR001221-1"/>
    </source>
</evidence>
<protein>
    <recommendedName>
        <fullName evidence="5">Amidase domain-containing protein</fullName>
    </recommendedName>
</protein>
<gene>
    <name evidence="6" type="ORF">TRUGW13939_10899</name>
</gene>
<organism evidence="6 7">
    <name type="scientific">Talaromyces rugulosus</name>
    <name type="common">Penicillium rugulosum</name>
    <dbReference type="NCBI Taxonomy" id="121627"/>
    <lineage>
        <taxon>Eukaryota</taxon>
        <taxon>Fungi</taxon>
        <taxon>Dikarya</taxon>
        <taxon>Ascomycota</taxon>
        <taxon>Pezizomycotina</taxon>
        <taxon>Eurotiomycetes</taxon>
        <taxon>Eurotiomycetidae</taxon>
        <taxon>Eurotiales</taxon>
        <taxon>Trichocomaceae</taxon>
        <taxon>Talaromyces</taxon>
        <taxon>Talaromyces sect. Islandici</taxon>
    </lineage>
</organism>
<keyword evidence="2" id="KW-0378">Hydrolase</keyword>
<feature type="active site" description="Charge relay system" evidence="3">
    <location>
        <position position="135"/>
    </location>
</feature>
<feature type="binding site" evidence="4">
    <location>
        <position position="184"/>
    </location>
    <ligand>
        <name>substrate</name>
    </ligand>
</feature>
<proteinExistence type="inferred from homology"/>
<dbReference type="OrthoDB" id="6428749at2759"/>
<dbReference type="PIRSF" id="PIRSF001221">
    <property type="entry name" value="Amidase_fungi"/>
    <property type="match status" value="1"/>
</dbReference>
<reference evidence="7" key="1">
    <citation type="submission" date="2020-06" db="EMBL/GenBank/DDBJ databases">
        <title>A chromosome-scale genome assembly of Talaromyces rugulosus W13939.</title>
        <authorList>
            <person name="Wang B."/>
            <person name="Guo L."/>
            <person name="Ye K."/>
            <person name="Wang L."/>
        </authorList>
    </citation>
    <scope>NUCLEOTIDE SEQUENCE [LARGE SCALE GENOMIC DNA]</scope>
    <source>
        <strain evidence="7">W13939</strain>
    </source>
</reference>
<dbReference type="EMBL" id="CP055903">
    <property type="protein sequence ID" value="QKX63728.1"/>
    <property type="molecule type" value="Genomic_DNA"/>
</dbReference>
<evidence type="ECO:0000259" key="5">
    <source>
        <dbReference type="Pfam" id="PF01425"/>
    </source>
</evidence>
<evidence type="ECO:0000256" key="2">
    <source>
        <dbReference type="ARBA" id="ARBA00022801"/>
    </source>
</evidence>
<feature type="domain" description="Amidase" evidence="5">
    <location>
        <begin position="80"/>
        <end position="532"/>
    </location>
</feature>
<keyword evidence="7" id="KW-1185">Reference proteome</keyword>
<evidence type="ECO:0000313" key="7">
    <source>
        <dbReference type="Proteomes" id="UP000509510"/>
    </source>
</evidence>
<dbReference type="KEGG" id="trg:TRUGW13939_10899"/>
<evidence type="ECO:0000313" key="6">
    <source>
        <dbReference type="EMBL" id="QKX63728.1"/>
    </source>
</evidence>
<feature type="active site" description="Acyl-ester intermediate" evidence="3">
    <location>
        <position position="234"/>
    </location>
</feature>
<dbReference type="SUPFAM" id="SSF75304">
    <property type="entry name" value="Amidase signature (AS) enzymes"/>
    <property type="match status" value="1"/>
</dbReference>
<dbReference type="InterPro" id="IPR036928">
    <property type="entry name" value="AS_sf"/>
</dbReference>
<dbReference type="AlphaFoldDB" id="A0A7H8RCK6"/>
<accession>A0A7H8RCK6</accession>
<feature type="active site" description="Charge relay system" evidence="3">
    <location>
        <position position="210"/>
    </location>
</feature>
<comment type="similarity">
    <text evidence="1">Belongs to the amidase family.</text>
</comment>
<dbReference type="RefSeq" id="XP_035349902.1">
    <property type="nucleotide sequence ID" value="XM_035494009.1"/>
</dbReference>
<dbReference type="Pfam" id="PF01425">
    <property type="entry name" value="Amidase"/>
    <property type="match status" value="1"/>
</dbReference>
<dbReference type="PANTHER" id="PTHR46072:SF4">
    <property type="entry name" value="AMIDASE C550.07-RELATED"/>
    <property type="match status" value="1"/>
</dbReference>
<sequence>MRRKIEPPAWQHVAATRRSLIESKIPPEWRVPAELLKSKDLVDLPRRCRIMTEQELSITELSAVEIVSLIQAGKISAVDTTKAFCKRAAIAHQATNCLAEIHFDEALLQAGQLDEYMRVHGRPKGMLHGLPISVKEHIKIKNTTATSGLIAWADHVSDEDALIVRTFREQGAVFYVKTTNPQTLMAIETDSNLFGRTVNPHNTNLTCGGSTGGEGALLAMRGSVLGIGTDIGGSIRVPSAFNGVYGFKPSIGRIPHSGLSGLSDGMQNIVGVVGPLALSLEDIELFCIAALKNNPWKYEPALLDIPWKEEVDVPKKLKIGVMWSDGVVQPHPPITRALKQVVVELQNQGHTVIDWDSQLHHSIFDVTNEAYFLDGGAEYHQTLEEGHEPPVPIVKWLLDEKAKHRYTIEESWRVNRDLDNLRTKYALQWNNHDVDAIICPANASVASVHNENRYWGYTCVWNALDYPAVIFPVSTVQGTDIWKNFPPLAAPLNPMDAWSRNLYIDSEGPLRYEGAPISLQVVGRRLQGERVLCITKRVVDILKSKECATPRD</sequence>
<name>A0A7H8RCK6_TALRU</name>
<feature type="binding site" evidence="4">
    <location>
        <begin position="231"/>
        <end position="234"/>
    </location>
    <ligand>
        <name>substrate</name>
    </ligand>
</feature>
<dbReference type="Gene3D" id="3.90.1300.10">
    <property type="entry name" value="Amidase signature (AS) domain"/>
    <property type="match status" value="1"/>
</dbReference>
<evidence type="ECO:0000256" key="1">
    <source>
        <dbReference type="ARBA" id="ARBA00009199"/>
    </source>
</evidence>
<dbReference type="GeneID" id="55998378"/>
<dbReference type="Proteomes" id="UP000509510">
    <property type="component" value="Chromosome VI"/>
</dbReference>
<feature type="binding site" evidence="4">
    <location>
        <position position="210"/>
    </location>
    <ligand>
        <name>substrate</name>
    </ligand>
</feature>
<dbReference type="GO" id="GO:0016787">
    <property type="term" value="F:hydrolase activity"/>
    <property type="evidence" value="ECO:0007669"/>
    <property type="project" value="UniProtKB-KW"/>
</dbReference>
<evidence type="ECO:0000256" key="4">
    <source>
        <dbReference type="PIRSR" id="PIRSR001221-2"/>
    </source>
</evidence>
<dbReference type="InterPro" id="IPR023631">
    <property type="entry name" value="Amidase_dom"/>
</dbReference>
<dbReference type="PANTHER" id="PTHR46072">
    <property type="entry name" value="AMIDASE-RELATED-RELATED"/>
    <property type="match status" value="1"/>
</dbReference>